<dbReference type="Proteomes" id="UP000799767">
    <property type="component" value="Unassembled WGS sequence"/>
</dbReference>
<dbReference type="Pfam" id="PF00250">
    <property type="entry name" value="Forkhead"/>
    <property type="match status" value="1"/>
</dbReference>
<reference evidence="6" key="1">
    <citation type="journal article" date="2020" name="Stud. Mycol.">
        <title>101 Dothideomycetes genomes: a test case for predicting lifestyles and emergence of pathogens.</title>
        <authorList>
            <person name="Haridas S."/>
            <person name="Albert R."/>
            <person name="Binder M."/>
            <person name="Bloem J."/>
            <person name="Labutti K."/>
            <person name="Salamov A."/>
            <person name="Andreopoulos B."/>
            <person name="Baker S."/>
            <person name="Barry K."/>
            <person name="Bills G."/>
            <person name="Bluhm B."/>
            <person name="Cannon C."/>
            <person name="Castanera R."/>
            <person name="Culley D."/>
            <person name="Daum C."/>
            <person name="Ezra D."/>
            <person name="Gonzalez J."/>
            <person name="Henrissat B."/>
            <person name="Kuo A."/>
            <person name="Liang C."/>
            <person name="Lipzen A."/>
            <person name="Lutzoni F."/>
            <person name="Magnuson J."/>
            <person name="Mondo S."/>
            <person name="Nolan M."/>
            <person name="Ohm R."/>
            <person name="Pangilinan J."/>
            <person name="Park H.-J."/>
            <person name="Ramirez L."/>
            <person name="Alfaro M."/>
            <person name="Sun H."/>
            <person name="Tritt A."/>
            <person name="Yoshinaga Y."/>
            <person name="Zwiers L.-H."/>
            <person name="Turgeon B."/>
            <person name="Goodwin S."/>
            <person name="Spatafora J."/>
            <person name="Crous P."/>
            <person name="Grigoriev I."/>
        </authorList>
    </citation>
    <scope>NUCLEOTIDE SEQUENCE</scope>
    <source>
        <strain evidence="6">CBS 113389</strain>
    </source>
</reference>
<proteinExistence type="predicted"/>
<evidence type="ECO:0000256" key="2">
    <source>
        <dbReference type="ARBA" id="ARBA00023242"/>
    </source>
</evidence>
<dbReference type="SUPFAM" id="SSF46785">
    <property type="entry name" value="Winged helix' DNA-binding domain"/>
    <property type="match status" value="1"/>
</dbReference>
<sequence>MASSSSGAGATVHLAPPLPQNPYTNEHFDQMTTDPMAMATATATALLSDPSAEHDQLFTPNHHESDDAAARVLNGLAFQKQQDESPFAAVDEAAMPLPTPHGKDLLTNGVGPITSTDGEALTTAVRHEDEEVDLDNAKAYAKLVFTDGDFFITTTDVVLGRNMERFEQMRRRKKSELRARAELDTYRKEPSQPSQPGDGDQQFDASESSHSLEGRPAPPSNFSEHGGPVWYPSVSEDEAASHRPKARRRISHFSKSSSTNSIAPANLHAGTTSDPLDPSREPATRTVAFIPIHTQVAEDIGKISKEHLIFRYNFELQTWELTVAGNRAFINDVLVEKNAIVPLHHDDEIMIATISMTFKLPDNPSRHSPLSLGTFSQYSEADLSDGDSDGDELARVSTSPVRRLSNAMLVGSSEDEDDDDAEKDDDAVVSRRKAGRKLPKLKLSTKTGGKKPAKSTKDKPSDKSPKPKQQTKGKSVAEPSPEATRKVEAEKKLKEEATTPAEDKKASPAEVPFIKPGSVLEGIPMEELPEKRKGPGRPPKEGNVSKRDTQLANKKRKEYEKKGEEPPPFKVLVDIVRRESKFKEMQAKMEANGQLEPGQQIMASIEVDAAGDGSAATSRPRTEEGMTGENKKATSPSAKPKRMRAISPVKPEAECTPEELKKPDYTYVHIIDQILNEHPSGQADLQEIYELIMKKYPYYKYRQSTMGWQSSVRHNLLQSPRFTDVGRSGKGKLWTIDHDIPLDKEKKRRGTPPRAGPSGQFAHHGGAAPYGNVYGQQQPNGQMGPGSQAGPAGSYYPPYPHQHGQHPQHYYQPGGSASQVHYANSQSPAYAQQHANGSQPAQSTPTPYNTLVQEILDFNKRHLASFPGAHPQEIERQGKILSAITEYLSDCHSYGVVAPAKRTTLQACGRDALIAFGGLAEIFRRHKPDILIPDPWRQTPPQPAQAGDSMTAQVGPAGPSVAESAAPPQATTVTAQAMAPGQSQTTSAIPQAVAAQTTQSALATAQATPATAQAALTTPLQNGGANAGGIKRAAADNEEEAHEAKRRKDSGGSQ</sequence>
<dbReference type="SMART" id="SM00339">
    <property type="entry name" value="FH"/>
    <property type="match status" value="1"/>
</dbReference>
<protein>
    <recommendedName>
        <fullName evidence="5">Fork-head domain-containing protein</fullName>
    </recommendedName>
</protein>
<dbReference type="OrthoDB" id="5402974at2759"/>
<dbReference type="InterPro" id="IPR030456">
    <property type="entry name" value="TF_fork_head_CS_2"/>
</dbReference>
<dbReference type="InterPro" id="IPR008984">
    <property type="entry name" value="SMAD_FHA_dom_sf"/>
</dbReference>
<feature type="region of interest" description="Disordered" evidence="4">
    <location>
        <begin position="1"/>
        <end position="29"/>
    </location>
</feature>
<feature type="region of interest" description="Disordered" evidence="4">
    <location>
        <begin position="1018"/>
        <end position="1054"/>
    </location>
</feature>
<dbReference type="GeneID" id="54473982"/>
<feature type="region of interest" description="Disordered" evidence="4">
    <location>
        <begin position="738"/>
        <end position="847"/>
    </location>
</feature>
<dbReference type="PANTHER" id="PTHR21712">
    <property type="entry name" value="PRE-RRNA-PROCESSING PROTEIN FHL1"/>
    <property type="match status" value="1"/>
</dbReference>
<feature type="domain" description="Fork-head" evidence="5">
    <location>
        <begin position="662"/>
        <end position="750"/>
    </location>
</feature>
<feature type="compositionally biased region" description="Basic residues" evidence="4">
    <location>
        <begin position="430"/>
        <end position="440"/>
    </location>
</feature>
<feature type="compositionally biased region" description="Basic and acidic residues" evidence="4">
    <location>
        <begin position="483"/>
        <end position="507"/>
    </location>
</feature>
<dbReference type="CDD" id="cd00059">
    <property type="entry name" value="FH_FOX"/>
    <property type="match status" value="1"/>
</dbReference>
<dbReference type="PANTHER" id="PTHR21712:SF29">
    <property type="entry name" value="PRE-RRNA-PROCESSING PROTEIN FHL1"/>
    <property type="match status" value="1"/>
</dbReference>
<feature type="region of interest" description="Disordered" evidence="4">
    <location>
        <begin position="609"/>
        <end position="646"/>
    </location>
</feature>
<dbReference type="SUPFAM" id="SSF49879">
    <property type="entry name" value="SMAD/FHA domain"/>
    <property type="match status" value="1"/>
</dbReference>
<evidence type="ECO:0000256" key="1">
    <source>
        <dbReference type="ARBA" id="ARBA00023125"/>
    </source>
</evidence>
<dbReference type="GO" id="GO:0043565">
    <property type="term" value="F:sequence-specific DNA binding"/>
    <property type="evidence" value="ECO:0007669"/>
    <property type="project" value="InterPro"/>
</dbReference>
<dbReference type="EMBL" id="MU001633">
    <property type="protein sequence ID" value="KAF2485345.1"/>
    <property type="molecule type" value="Genomic_DNA"/>
</dbReference>
<comment type="subcellular location">
    <subcellularLocation>
        <location evidence="3">Nucleus</location>
    </subcellularLocation>
</comment>
<dbReference type="GO" id="GO:0005634">
    <property type="term" value="C:nucleus"/>
    <property type="evidence" value="ECO:0007669"/>
    <property type="project" value="UniProtKB-SubCell"/>
</dbReference>
<keyword evidence="7" id="KW-1185">Reference proteome</keyword>
<dbReference type="PROSITE" id="PS00658">
    <property type="entry name" value="FORK_HEAD_2"/>
    <property type="match status" value="1"/>
</dbReference>
<feature type="compositionally biased region" description="Acidic residues" evidence="4">
    <location>
        <begin position="413"/>
        <end position="427"/>
    </location>
</feature>
<dbReference type="InterPro" id="IPR045178">
    <property type="entry name" value="Fhl1/FHA1"/>
</dbReference>
<feature type="compositionally biased region" description="Polar residues" evidence="4">
    <location>
        <begin position="816"/>
        <end position="847"/>
    </location>
</feature>
<dbReference type="GO" id="GO:0003700">
    <property type="term" value="F:DNA-binding transcription factor activity"/>
    <property type="evidence" value="ECO:0007669"/>
    <property type="project" value="InterPro"/>
</dbReference>
<dbReference type="RefSeq" id="XP_033591914.1">
    <property type="nucleotide sequence ID" value="XM_033732980.1"/>
</dbReference>
<dbReference type="InterPro" id="IPR036390">
    <property type="entry name" value="WH_DNA-bd_sf"/>
</dbReference>
<feature type="compositionally biased region" description="Low complexity" evidence="4">
    <location>
        <begin position="801"/>
        <end position="815"/>
    </location>
</feature>
<feature type="compositionally biased region" description="Basic and acidic residues" evidence="4">
    <location>
        <begin position="528"/>
        <end position="549"/>
    </location>
</feature>
<feature type="DNA-binding region" description="Fork-head" evidence="3">
    <location>
        <begin position="662"/>
        <end position="750"/>
    </location>
</feature>
<organism evidence="6 7">
    <name type="scientific">Neohortaea acidophila</name>
    <dbReference type="NCBI Taxonomy" id="245834"/>
    <lineage>
        <taxon>Eukaryota</taxon>
        <taxon>Fungi</taxon>
        <taxon>Dikarya</taxon>
        <taxon>Ascomycota</taxon>
        <taxon>Pezizomycotina</taxon>
        <taxon>Dothideomycetes</taxon>
        <taxon>Dothideomycetidae</taxon>
        <taxon>Mycosphaerellales</taxon>
        <taxon>Teratosphaeriaceae</taxon>
        <taxon>Neohortaea</taxon>
    </lineage>
</organism>
<dbReference type="GO" id="GO:0060962">
    <property type="term" value="P:regulation of ribosomal protein gene transcription by RNA polymerase II"/>
    <property type="evidence" value="ECO:0007669"/>
    <property type="project" value="InterPro"/>
</dbReference>
<feature type="region of interest" description="Disordered" evidence="4">
    <location>
        <begin position="170"/>
        <end position="281"/>
    </location>
</feature>
<feature type="region of interest" description="Disordered" evidence="4">
    <location>
        <begin position="405"/>
        <end position="566"/>
    </location>
</feature>
<keyword evidence="1 3" id="KW-0238">DNA-binding</keyword>
<feature type="compositionally biased region" description="Polar residues" evidence="4">
    <location>
        <begin position="253"/>
        <end position="274"/>
    </location>
</feature>
<gene>
    <name evidence="6" type="ORF">BDY17DRAFT_293406</name>
</gene>
<keyword evidence="2 3" id="KW-0539">Nucleus</keyword>
<dbReference type="PROSITE" id="PS50039">
    <property type="entry name" value="FORK_HEAD_3"/>
    <property type="match status" value="1"/>
</dbReference>
<feature type="compositionally biased region" description="Basic and acidic residues" evidence="4">
    <location>
        <begin position="620"/>
        <end position="632"/>
    </location>
</feature>
<evidence type="ECO:0000313" key="7">
    <source>
        <dbReference type="Proteomes" id="UP000799767"/>
    </source>
</evidence>
<dbReference type="InterPro" id="IPR036388">
    <property type="entry name" value="WH-like_DNA-bd_sf"/>
</dbReference>
<dbReference type="Gene3D" id="1.10.10.10">
    <property type="entry name" value="Winged helix-like DNA-binding domain superfamily/Winged helix DNA-binding domain"/>
    <property type="match status" value="1"/>
</dbReference>
<dbReference type="InterPro" id="IPR001766">
    <property type="entry name" value="Fork_head_dom"/>
</dbReference>
<dbReference type="PRINTS" id="PR00053">
    <property type="entry name" value="FORKHEAD"/>
</dbReference>
<feature type="compositionally biased region" description="Basic residues" evidence="4">
    <location>
        <begin position="242"/>
        <end position="252"/>
    </location>
</feature>
<name>A0A6A6PZA3_9PEZI</name>
<evidence type="ECO:0000259" key="5">
    <source>
        <dbReference type="PROSITE" id="PS50039"/>
    </source>
</evidence>
<feature type="compositionally biased region" description="Basic and acidic residues" evidence="4">
    <location>
        <begin position="557"/>
        <end position="566"/>
    </location>
</feature>
<dbReference type="AlphaFoldDB" id="A0A6A6PZA3"/>
<feature type="compositionally biased region" description="Basic and acidic residues" evidence="4">
    <location>
        <begin position="455"/>
        <end position="465"/>
    </location>
</feature>
<evidence type="ECO:0000256" key="3">
    <source>
        <dbReference type="PROSITE-ProRule" id="PRU00089"/>
    </source>
</evidence>
<evidence type="ECO:0000256" key="4">
    <source>
        <dbReference type="SAM" id="MobiDB-lite"/>
    </source>
</evidence>
<feature type="compositionally biased region" description="Low complexity" evidence="4">
    <location>
        <begin position="965"/>
        <end position="980"/>
    </location>
</feature>
<feature type="region of interest" description="Disordered" evidence="4">
    <location>
        <begin position="931"/>
        <end position="982"/>
    </location>
</feature>
<feature type="compositionally biased region" description="Basic and acidic residues" evidence="4">
    <location>
        <begin position="176"/>
        <end position="190"/>
    </location>
</feature>
<accession>A0A6A6PZA3</accession>
<feature type="compositionally biased region" description="Low complexity" evidence="4">
    <location>
        <begin position="775"/>
        <end position="788"/>
    </location>
</feature>
<evidence type="ECO:0000313" key="6">
    <source>
        <dbReference type="EMBL" id="KAF2485345.1"/>
    </source>
</evidence>